<feature type="transmembrane region" description="Helical" evidence="1">
    <location>
        <begin position="153"/>
        <end position="175"/>
    </location>
</feature>
<dbReference type="Pfam" id="PF20221">
    <property type="entry name" value="DUF6580"/>
    <property type="match status" value="1"/>
</dbReference>
<evidence type="ECO:0008006" key="4">
    <source>
        <dbReference type="Google" id="ProtNLM"/>
    </source>
</evidence>
<organism evidence="2 3">
    <name type="scientific">Parvularcula dongshanensis</name>
    <dbReference type="NCBI Taxonomy" id="1173995"/>
    <lineage>
        <taxon>Bacteria</taxon>
        <taxon>Pseudomonadati</taxon>
        <taxon>Pseudomonadota</taxon>
        <taxon>Alphaproteobacteria</taxon>
        <taxon>Parvularculales</taxon>
        <taxon>Parvularculaceae</taxon>
        <taxon>Parvularcula</taxon>
    </lineage>
</organism>
<feature type="transmembrane region" description="Helical" evidence="1">
    <location>
        <begin position="112"/>
        <end position="133"/>
    </location>
</feature>
<keyword evidence="3" id="KW-1185">Reference proteome</keyword>
<dbReference type="InterPro" id="IPR046487">
    <property type="entry name" value="DUF6580"/>
</dbReference>
<proteinExistence type="predicted"/>
<comment type="caution">
    <text evidence="2">The sequence shown here is derived from an EMBL/GenBank/DDBJ whole genome shotgun (WGS) entry which is preliminary data.</text>
</comment>
<reference evidence="2 3" key="1">
    <citation type="submission" date="2020-08" db="EMBL/GenBank/DDBJ databases">
        <title>Genomic Encyclopedia of Type Strains, Phase IV (KMG-IV): sequencing the most valuable type-strain genomes for metagenomic binning, comparative biology and taxonomic classification.</title>
        <authorList>
            <person name="Goeker M."/>
        </authorList>
    </citation>
    <scope>NUCLEOTIDE SEQUENCE [LARGE SCALE GENOMIC DNA]</scope>
    <source>
        <strain evidence="2 3">DSM 102850</strain>
    </source>
</reference>
<dbReference type="EMBL" id="JACHOB010000001">
    <property type="protein sequence ID" value="MBB4658215.1"/>
    <property type="molecule type" value="Genomic_DNA"/>
</dbReference>
<sequence length="189" mass="19462">MTARAPSRQAALLVLAFAGLAVSWRVLPHMPNVAPVAALSLFAAWATGRAWVGALLSLTVLIVSDAVLGRLLSGFSYDPALQGIVWAMLLAPALLARFLPARAGRAFAFSPLAALGGALAFFLVTNAAVWALGDFYAPGPAGLLTSYAAGLPFFRASLIGDVLFALTLFGGAALAERGGVRLTQRATPA</sequence>
<keyword evidence="1" id="KW-0812">Transmembrane</keyword>
<accession>A0A840I1J1</accession>
<protein>
    <recommendedName>
        <fullName evidence="4">Rod shape-determining protein MreD</fullName>
    </recommendedName>
</protein>
<dbReference type="AlphaFoldDB" id="A0A840I1J1"/>
<keyword evidence="1" id="KW-1133">Transmembrane helix</keyword>
<gene>
    <name evidence="2" type="ORF">GGQ59_000715</name>
</gene>
<name>A0A840I1J1_9PROT</name>
<dbReference type="Proteomes" id="UP000563524">
    <property type="component" value="Unassembled WGS sequence"/>
</dbReference>
<dbReference type="RefSeq" id="WP_183815869.1">
    <property type="nucleotide sequence ID" value="NZ_JACHOB010000001.1"/>
</dbReference>
<feature type="transmembrane region" description="Helical" evidence="1">
    <location>
        <begin position="83"/>
        <end position="100"/>
    </location>
</feature>
<evidence type="ECO:0000256" key="1">
    <source>
        <dbReference type="SAM" id="Phobius"/>
    </source>
</evidence>
<feature type="transmembrane region" description="Helical" evidence="1">
    <location>
        <begin position="33"/>
        <end position="51"/>
    </location>
</feature>
<keyword evidence="1" id="KW-0472">Membrane</keyword>
<evidence type="ECO:0000313" key="2">
    <source>
        <dbReference type="EMBL" id="MBB4658215.1"/>
    </source>
</evidence>
<evidence type="ECO:0000313" key="3">
    <source>
        <dbReference type="Proteomes" id="UP000563524"/>
    </source>
</evidence>